<keyword evidence="3" id="KW-1185">Reference proteome</keyword>
<dbReference type="PANTHER" id="PTHR35796:SF3">
    <property type="entry name" value="BHLH DOMAIN-CONTAINING PROTEIN"/>
    <property type="match status" value="1"/>
</dbReference>
<dbReference type="AlphaFoldDB" id="A0AAD9LLE2"/>
<feature type="compositionally biased region" description="Low complexity" evidence="1">
    <location>
        <begin position="10"/>
        <end position="23"/>
    </location>
</feature>
<dbReference type="Proteomes" id="UP001259832">
    <property type="component" value="Unassembled WGS sequence"/>
</dbReference>
<organism evidence="2 3">
    <name type="scientific">Phytophthora citrophthora</name>
    <dbReference type="NCBI Taxonomy" id="4793"/>
    <lineage>
        <taxon>Eukaryota</taxon>
        <taxon>Sar</taxon>
        <taxon>Stramenopiles</taxon>
        <taxon>Oomycota</taxon>
        <taxon>Peronosporomycetes</taxon>
        <taxon>Peronosporales</taxon>
        <taxon>Peronosporaceae</taxon>
        <taxon>Phytophthora</taxon>
    </lineage>
</organism>
<evidence type="ECO:0008006" key="4">
    <source>
        <dbReference type="Google" id="ProtNLM"/>
    </source>
</evidence>
<feature type="compositionally biased region" description="Basic and acidic residues" evidence="1">
    <location>
        <begin position="72"/>
        <end position="81"/>
    </location>
</feature>
<evidence type="ECO:0000313" key="2">
    <source>
        <dbReference type="EMBL" id="KAK1939892.1"/>
    </source>
</evidence>
<evidence type="ECO:0000256" key="1">
    <source>
        <dbReference type="SAM" id="MobiDB-lite"/>
    </source>
</evidence>
<gene>
    <name evidence="2" type="ORF">P3T76_008215</name>
</gene>
<proteinExistence type="predicted"/>
<feature type="region of interest" description="Disordered" evidence="1">
    <location>
        <begin position="51"/>
        <end position="81"/>
    </location>
</feature>
<evidence type="ECO:0000313" key="3">
    <source>
        <dbReference type="Proteomes" id="UP001259832"/>
    </source>
</evidence>
<accession>A0AAD9LLE2</accession>
<name>A0AAD9LLE2_9STRA</name>
<feature type="region of interest" description="Disordered" evidence="1">
    <location>
        <begin position="1"/>
        <end position="23"/>
    </location>
</feature>
<comment type="caution">
    <text evidence="2">The sequence shown here is derived from an EMBL/GenBank/DDBJ whole genome shotgun (WGS) entry which is preliminary data.</text>
</comment>
<dbReference type="EMBL" id="JASMQC010000015">
    <property type="protein sequence ID" value="KAK1939892.1"/>
    <property type="molecule type" value="Genomic_DNA"/>
</dbReference>
<sequence length="414" mass="47723">MEEKHLAHVSDAPVSSSPTLSSEDLSDVNIQHILDALEPGLDSFVADNSVPLNAPKSVQPQAPSGTKKPKKRNYDPNKARSERLHELRRLRLEATGLEQKLQQLKMGQNDPNSSLQQKNPSDFVPAVWEEICARQFERRLRAEQENCRLKKKYRVETKMIQSIEKLLFKRFSLQSMSLDAGKSVRRLDIPADFIKDVANRIFEQLEAGNEVSYHEVERILEVKCPIPVDVATRIPFKSEEGLSIELFDRRILPFNLRETSEAWWRRWQHYRGQYCYENMGDVIRERCGLEMADDTTDTTATFYAQQILRRHVEENRVVVVWNAYFEPFTFHDKRVRGVHILFKGYVLMKPIKSADEDATQVVTCYNITPHFSDPKMQEDAETNALVKFVVSATSANISTSKEALENLLVDEALR</sequence>
<reference evidence="2" key="1">
    <citation type="submission" date="2023-08" db="EMBL/GenBank/DDBJ databases">
        <title>Reference Genome Resource for the Citrus Pathogen Phytophthora citrophthora.</title>
        <authorList>
            <person name="Moller H."/>
            <person name="Coetzee B."/>
            <person name="Rose L.J."/>
            <person name="Van Niekerk J.M."/>
        </authorList>
    </citation>
    <scope>NUCLEOTIDE SEQUENCE</scope>
    <source>
        <strain evidence="2">STE-U-9442</strain>
    </source>
</reference>
<dbReference type="PANTHER" id="PTHR35796">
    <property type="entry name" value="HYPOTHETICAL CYTOSOLIC PROTEIN"/>
    <property type="match status" value="1"/>
</dbReference>
<protein>
    <recommendedName>
        <fullName evidence="4">M96 mating-specific protein family</fullName>
    </recommendedName>
</protein>